<keyword evidence="2" id="KW-1185">Reference proteome</keyword>
<organism evidence="1 2">
    <name type="scientific">Micromonospora zamorensis</name>
    <dbReference type="NCBI Taxonomy" id="709883"/>
    <lineage>
        <taxon>Bacteria</taxon>
        <taxon>Bacillati</taxon>
        <taxon>Actinomycetota</taxon>
        <taxon>Actinomycetes</taxon>
        <taxon>Micromonosporales</taxon>
        <taxon>Micromonosporaceae</taxon>
        <taxon>Micromonospora</taxon>
    </lineage>
</organism>
<evidence type="ECO:0000313" key="1">
    <source>
        <dbReference type="EMBL" id="WUI83592.1"/>
    </source>
</evidence>
<accession>A0ABZ1PIZ2</accession>
<reference evidence="1 2" key="1">
    <citation type="submission" date="2022-10" db="EMBL/GenBank/DDBJ databases">
        <title>The complete genomes of actinobacterial strains from the NBC collection.</title>
        <authorList>
            <person name="Joergensen T.S."/>
            <person name="Alvarez Arevalo M."/>
            <person name="Sterndorff E.B."/>
            <person name="Faurdal D."/>
            <person name="Vuksanovic O."/>
            <person name="Mourched A.-S."/>
            <person name="Charusanti P."/>
            <person name="Shaw S."/>
            <person name="Blin K."/>
            <person name="Weber T."/>
        </authorList>
    </citation>
    <scope>NUCLEOTIDE SEQUENCE [LARGE SCALE GENOMIC DNA]</scope>
    <source>
        <strain evidence="1 2">NBC_00396</strain>
    </source>
</reference>
<name>A0ABZ1PIZ2_9ACTN</name>
<dbReference type="RefSeq" id="WP_328372722.1">
    <property type="nucleotide sequence ID" value="NZ_CP107941.1"/>
</dbReference>
<dbReference type="EMBL" id="CP107941">
    <property type="protein sequence ID" value="WUI83592.1"/>
    <property type="molecule type" value="Genomic_DNA"/>
</dbReference>
<dbReference type="Proteomes" id="UP001346877">
    <property type="component" value="Chromosome"/>
</dbReference>
<proteinExistence type="predicted"/>
<sequence length="42" mass="4671">MDPFTADQRTAGGAPTLLRPVIPCHGLRRVDIDAVLTWLRQL</sequence>
<gene>
    <name evidence="1" type="ORF">OG375_04270</name>
</gene>
<protein>
    <submittedName>
        <fullName evidence="1">Uncharacterized protein</fullName>
    </submittedName>
</protein>
<evidence type="ECO:0000313" key="2">
    <source>
        <dbReference type="Proteomes" id="UP001346877"/>
    </source>
</evidence>